<organism evidence="1 2">
    <name type="scientific">Bacillus safensis</name>
    <dbReference type="NCBI Taxonomy" id="561879"/>
    <lineage>
        <taxon>Bacteria</taxon>
        <taxon>Bacillati</taxon>
        <taxon>Bacillota</taxon>
        <taxon>Bacilli</taxon>
        <taxon>Bacillales</taxon>
        <taxon>Bacillaceae</taxon>
        <taxon>Bacillus</taxon>
    </lineage>
</organism>
<proteinExistence type="predicted"/>
<dbReference type="Proteomes" id="UP000464658">
    <property type="component" value="Chromosome"/>
</dbReference>
<evidence type="ECO:0000313" key="1">
    <source>
        <dbReference type="EMBL" id="BBP92493.1"/>
    </source>
</evidence>
<sequence>MRQAETSRKTNETNISLALEIDGEGKADIQTDVPFYDAHARFIYEAWTL</sequence>
<dbReference type="Gene3D" id="3.30.230.40">
    <property type="entry name" value="Imidazole glycerol phosphate dehydratase, domain 1"/>
    <property type="match status" value="1"/>
</dbReference>
<protein>
    <recommendedName>
        <fullName evidence="3">Imidazoleglycerol-phosphate dehydratase</fullName>
    </recommendedName>
</protein>
<dbReference type="SUPFAM" id="SSF54211">
    <property type="entry name" value="Ribosomal protein S5 domain 2-like"/>
    <property type="match status" value="1"/>
</dbReference>
<dbReference type="InterPro" id="IPR020568">
    <property type="entry name" value="Ribosomal_Su5_D2-typ_SF"/>
</dbReference>
<evidence type="ECO:0000313" key="2">
    <source>
        <dbReference type="Proteomes" id="UP000464658"/>
    </source>
</evidence>
<dbReference type="AlphaFoldDB" id="A0A5S9MHC3"/>
<name>A0A5S9MHC3_BACIA</name>
<dbReference type="EMBL" id="AP021906">
    <property type="protein sequence ID" value="BBP92493.1"/>
    <property type="molecule type" value="Genomic_DNA"/>
</dbReference>
<evidence type="ECO:0008006" key="3">
    <source>
        <dbReference type="Google" id="ProtNLM"/>
    </source>
</evidence>
<gene>
    <name evidence="1" type="ORF">BsIDN1_61110</name>
</gene>
<accession>A0A5S9MHC3</accession>
<reference evidence="1 2" key="1">
    <citation type="submission" date="2019-12" db="EMBL/GenBank/DDBJ databases">
        <title>Full genome sequence of a Bacillus safensis strain isolated from commercially available natto in Indonesia.</title>
        <authorList>
            <person name="Yoshida M."/>
            <person name="Uomi M."/>
            <person name="Waturangi D."/>
            <person name="Ekaputri J.J."/>
            <person name="Setiamarga D.H.E."/>
        </authorList>
    </citation>
    <scope>NUCLEOTIDE SEQUENCE [LARGE SCALE GENOMIC DNA]</scope>
    <source>
        <strain evidence="1 2">IDN1</strain>
    </source>
</reference>
<dbReference type="InterPro" id="IPR038494">
    <property type="entry name" value="IGPD_sf"/>
</dbReference>